<evidence type="ECO:0000313" key="2">
    <source>
        <dbReference type="EMBL" id="MDJ1169980.1"/>
    </source>
</evidence>
<keyword evidence="3" id="KW-1185">Reference proteome</keyword>
<accession>A0ABT7ASU6</accession>
<protein>
    <recommendedName>
        <fullName evidence="1">vWA-MoxR associated protein N-terminal HTH domain-containing protein</fullName>
    </recommendedName>
</protein>
<dbReference type="Pfam" id="PF26355">
    <property type="entry name" value="HTH_VMAP-M9"/>
    <property type="match status" value="1"/>
</dbReference>
<dbReference type="RefSeq" id="WP_283753737.1">
    <property type="nucleotide sequence ID" value="NZ_JAQOSP010000076.1"/>
</dbReference>
<feature type="domain" description="vWA-MoxR associated protein N-terminal HTH" evidence="1">
    <location>
        <begin position="1"/>
        <end position="84"/>
    </location>
</feature>
<dbReference type="Proteomes" id="UP001235303">
    <property type="component" value="Unassembled WGS sequence"/>
</dbReference>
<comment type="caution">
    <text evidence="2">The sequence shown here is derived from an EMBL/GenBank/DDBJ whole genome shotgun (WGS) entry which is preliminary data.</text>
</comment>
<evidence type="ECO:0000313" key="3">
    <source>
        <dbReference type="Proteomes" id="UP001235303"/>
    </source>
</evidence>
<organism evidence="2 3">
    <name type="scientific">Roseofilum acuticapitatum BLCC-M154</name>
    <dbReference type="NCBI Taxonomy" id="3022444"/>
    <lineage>
        <taxon>Bacteria</taxon>
        <taxon>Bacillati</taxon>
        <taxon>Cyanobacteriota</taxon>
        <taxon>Cyanophyceae</taxon>
        <taxon>Desertifilales</taxon>
        <taxon>Desertifilaceae</taxon>
        <taxon>Roseofilum</taxon>
        <taxon>Roseofilum acuticapitatum</taxon>
    </lineage>
</organism>
<name>A0ABT7ASU6_9CYAN</name>
<evidence type="ECO:0000259" key="1">
    <source>
        <dbReference type="Pfam" id="PF26355"/>
    </source>
</evidence>
<proteinExistence type="predicted"/>
<gene>
    <name evidence="2" type="ORF">PMG71_11130</name>
</gene>
<sequence>MNTKQLLRVADTQLYRQTQKHLTDIERQVLTASLAGISYKKMSKEIPRSQEQLKRVGARLWKKLSLVFGEEIQKNNIRGTLERYLDDQESEDSS</sequence>
<dbReference type="InterPro" id="IPR058651">
    <property type="entry name" value="HTH_VMAP-M9"/>
</dbReference>
<reference evidence="2 3" key="1">
    <citation type="submission" date="2023-01" db="EMBL/GenBank/DDBJ databases">
        <title>Novel diversity within Roseofilum (Cyanobacteria; Desertifilaceae) from marine benthic mats with descriptions of four novel species.</title>
        <authorList>
            <person name="Wang Y."/>
            <person name="Berthold D.E."/>
            <person name="Hu J."/>
            <person name="Lefler F.W."/>
            <person name="Laughinghouse H.D. IV."/>
        </authorList>
    </citation>
    <scope>NUCLEOTIDE SEQUENCE [LARGE SCALE GENOMIC DNA]</scope>
    <source>
        <strain evidence="2 3">BLCC-M154</strain>
    </source>
</reference>
<dbReference type="EMBL" id="JAQOSP010000076">
    <property type="protein sequence ID" value="MDJ1169980.1"/>
    <property type="molecule type" value="Genomic_DNA"/>
</dbReference>